<dbReference type="Proteomes" id="UP000001058">
    <property type="component" value="Unassembled WGS sequence"/>
</dbReference>
<organism evidence="3">
    <name type="scientific">Volvox carteri f. nagariensis</name>
    <dbReference type="NCBI Taxonomy" id="3068"/>
    <lineage>
        <taxon>Eukaryota</taxon>
        <taxon>Viridiplantae</taxon>
        <taxon>Chlorophyta</taxon>
        <taxon>core chlorophytes</taxon>
        <taxon>Chlorophyceae</taxon>
        <taxon>CS clade</taxon>
        <taxon>Chlamydomonadales</taxon>
        <taxon>Volvocaceae</taxon>
        <taxon>Volvox</taxon>
    </lineage>
</organism>
<name>D8UBY3_VOLCA</name>
<feature type="compositionally biased region" description="Pro residues" evidence="1">
    <location>
        <begin position="386"/>
        <end position="395"/>
    </location>
</feature>
<gene>
    <name evidence="2" type="ORF">VOLCADRAFT_107102</name>
</gene>
<dbReference type="InParanoid" id="D8UBY3"/>
<evidence type="ECO:0000313" key="3">
    <source>
        <dbReference type="Proteomes" id="UP000001058"/>
    </source>
</evidence>
<evidence type="ECO:0000256" key="1">
    <source>
        <dbReference type="SAM" id="MobiDB-lite"/>
    </source>
</evidence>
<dbReference type="RefSeq" id="XP_002956161.1">
    <property type="nucleotide sequence ID" value="XM_002956115.1"/>
</dbReference>
<proteinExistence type="predicted"/>
<dbReference type="OrthoDB" id="10646895at2759"/>
<keyword evidence="3" id="KW-1185">Reference proteome</keyword>
<accession>D8UBY3</accession>
<dbReference type="KEGG" id="vcn:VOLCADRAFT_107102"/>
<protein>
    <submittedName>
        <fullName evidence="2">Uncharacterized protein</fullName>
    </submittedName>
</protein>
<dbReference type="GeneID" id="9618961"/>
<feature type="region of interest" description="Disordered" evidence="1">
    <location>
        <begin position="330"/>
        <end position="410"/>
    </location>
</feature>
<dbReference type="AlphaFoldDB" id="D8UBY3"/>
<evidence type="ECO:0000313" key="2">
    <source>
        <dbReference type="EMBL" id="EFJ42700.1"/>
    </source>
</evidence>
<feature type="compositionally biased region" description="Polar residues" evidence="1">
    <location>
        <begin position="330"/>
        <end position="340"/>
    </location>
</feature>
<reference evidence="2 3" key="1">
    <citation type="journal article" date="2010" name="Science">
        <title>Genomic analysis of organismal complexity in the multicellular green alga Volvox carteri.</title>
        <authorList>
            <person name="Prochnik S.E."/>
            <person name="Umen J."/>
            <person name="Nedelcu A.M."/>
            <person name="Hallmann A."/>
            <person name="Miller S.M."/>
            <person name="Nishii I."/>
            <person name="Ferris P."/>
            <person name="Kuo A."/>
            <person name="Mitros T."/>
            <person name="Fritz-Laylin L.K."/>
            <person name="Hellsten U."/>
            <person name="Chapman J."/>
            <person name="Simakov O."/>
            <person name="Rensing S.A."/>
            <person name="Terry A."/>
            <person name="Pangilinan J."/>
            <person name="Kapitonov V."/>
            <person name="Jurka J."/>
            <person name="Salamov A."/>
            <person name="Shapiro H."/>
            <person name="Schmutz J."/>
            <person name="Grimwood J."/>
            <person name="Lindquist E."/>
            <person name="Lucas S."/>
            <person name="Grigoriev I.V."/>
            <person name="Schmitt R."/>
            <person name="Kirk D."/>
            <person name="Rokhsar D.S."/>
        </authorList>
    </citation>
    <scope>NUCLEOTIDE SEQUENCE [LARGE SCALE GENOMIC DNA]</scope>
    <source>
        <strain evidence="3">f. Nagariensis / Eve</strain>
    </source>
</reference>
<dbReference type="EMBL" id="GL378379">
    <property type="protein sequence ID" value="EFJ42700.1"/>
    <property type="molecule type" value="Genomic_DNA"/>
</dbReference>
<sequence>MSAPALMCELSESSKLAAESIVEALTDDWNYYPNVLVFQLQHDGDRERILKELEDWGLSDKLKEVDGPVPDGREYGRATEICFIVPKVACCRGLHPTSWDVKSGGITPMTSTAQPMTVDDMLTRAAGEGGFKLPDAQLISQLSATYSATNAVPPVRFTDSAPFVRLRVVPIVSILGSDQCMLTVEIKDFEFGVERMYSEDNKYLGFYPSSAILSLQPEGFTSLQSPERIYPGVQPSQTYSVVLGHNKATTLKASLQGSAAGASGAAEWSGATQTSTSLTTTWRDHGFHKRIIGGRGYELGVGWEWQLSMWKQQSDHTPFIYNVSNPSACWNRPAGSSQTGSRRRSNDYRTASRGALAGAGPAGRAGAPAGPRAWGMPGACTAPGPAARPPRPPPRGPRRPGARQARVARAGGTGAGGCLGRIVGSSALISVIVDFEIYKNL</sequence>
<feature type="compositionally biased region" description="Low complexity" evidence="1">
    <location>
        <begin position="351"/>
        <end position="385"/>
    </location>
</feature>